<keyword evidence="1" id="KW-0472">Membrane</keyword>
<reference evidence="2" key="1">
    <citation type="submission" date="2020-05" db="EMBL/GenBank/DDBJ databases">
        <authorList>
            <person name="Chiriac C."/>
            <person name="Salcher M."/>
            <person name="Ghai R."/>
            <person name="Kavagutti S V."/>
        </authorList>
    </citation>
    <scope>NUCLEOTIDE SEQUENCE</scope>
</reference>
<feature type="transmembrane region" description="Helical" evidence="1">
    <location>
        <begin position="193"/>
        <end position="216"/>
    </location>
</feature>
<feature type="transmembrane region" description="Helical" evidence="1">
    <location>
        <begin position="167"/>
        <end position="187"/>
    </location>
</feature>
<keyword evidence="1" id="KW-1133">Transmembrane helix</keyword>
<accession>A0A6J7R0G1</accession>
<organism evidence="2">
    <name type="scientific">freshwater metagenome</name>
    <dbReference type="NCBI Taxonomy" id="449393"/>
    <lineage>
        <taxon>unclassified sequences</taxon>
        <taxon>metagenomes</taxon>
        <taxon>ecological metagenomes</taxon>
    </lineage>
</organism>
<feature type="transmembrane region" description="Helical" evidence="1">
    <location>
        <begin position="45"/>
        <end position="62"/>
    </location>
</feature>
<sequence length="488" mass="52362">MAWWCFTVMTLDTSLWWAAAINLLPVQLFGIVGALFTVRMVRRRSALSGLMVVACFVVSLAFFEKAIILGPLFLALAAAVAAPASRREFITRVVARHLAVWLAVGVISVAYLVYYKSILVVYELERSPFDVMRVLVEGYVLADIPVIFGGPWTWYPIGDLGAAASPITFVAVICLNVTAGLVALSILMRRHAVWAWLAVVAVTLIALVAIVVGRLLPGWTFIGHIYRYTADAAPVITIALAFAFLPILKERTAYRNLGRTAAEWLGAHRVPRIALVIVGVNALVLSSLYSSLFPVEQWQRNPARGYFANLRADIPTLPPDTTLLAQAPPATVMGPFFGKWGTTETLIAPLPGAPHFGSSTDTLYTVRSDGHIVAGRVSTFIPSDLGPNPGCGWPIPNSGGTVRLKVAAVPWTFSARINYLATQSGFANVRLGDGESVRVPLQQGAHEVNLSLTGRGDTVMISDLTPGLAVCVGGLVLGQIVPTDGSPP</sequence>
<protein>
    <submittedName>
        <fullName evidence="2">Unannotated protein</fullName>
    </submittedName>
</protein>
<feature type="transmembrane region" description="Helical" evidence="1">
    <location>
        <begin position="228"/>
        <end position="248"/>
    </location>
</feature>
<feature type="transmembrane region" description="Helical" evidence="1">
    <location>
        <begin position="134"/>
        <end position="155"/>
    </location>
</feature>
<dbReference type="AlphaFoldDB" id="A0A6J7R0G1"/>
<name>A0A6J7R0G1_9ZZZZ</name>
<feature type="transmembrane region" description="Helical" evidence="1">
    <location>
        <begin position="97"/>
        <end position="114"/>
    </location>
</feature>
<evidence type="ECO:0000256" key="1">
    <source>
        <dbReference type="SAM" id="Phobius"/>
    </source>
</evidence>
<gene>
    <name evidence="2" type="ORF">UFOPK3992_01802</name>
</gene>
<proteinExistence type="predicted"/>
<feature type="transmembrane region" description="Helical" evidence="1">
    <location>
        <begin position="273"/>
        <end position="295"/>
    </location>
</feature>
<dbReference type="EMBL" id="CAFBOZ010000311">
    <property type="protein sequence ID" value="CAB5022611.1"/>
    <property type="molecule type" value="Genomic_DNA"/>
</dbReference>
<evidence type="ECO:0000313" key="2">
    <source>
        <dbReference type="EMBL" id="CAB5022611.1"/>
    </source>
</evidence>
<feature type="transmembrane region" description="Helical" evidence="1">
    <location>
        <begin position="15"/>
        <end position="38"/>
    </location>
</feature>
<keyword evidence="1" id="KW-0812">Transmembrane</keyword>